<keyword evidence="5" id="KW-0862">Zinc</keyword>
<dbReference type="PROSITE" id="PS51292">
    <property type="entry name" value="ZF_RING_CH"/>
    <property type="match status" value="1"/>
</dbReference>
<keyword evidence="7" id="KW-0472">Membrane</keyword>
<dbReference type="SMART" id="SM00744">
    <property type="entry name" value="RINGv"/>
    <property type="match status" value="1"/>
</dbReference>
<keyword evidence="3" id="KW-0479">Metal-binding</keyword>
<dbReference type="Gene3D" id="3.30.40.10">
    <property type="entry name" value="Zinc/RING finger domain, C3HC4 (zinc finger)"/>
    <property type="match status" value="1"/>
</dbReference>
<organism evidence="12 13">
    <name type="scientific">Octopus sinensis</name>
    <name type="common">East Asian common octopus</name>
    <dbReference type="NCBI Taxonomy" id="2607531"/>
    <lineage>
        <taxon>Eukaryota</taxon>
        <taxon>Metazoa</taxon>
        <taxon>Spiralia</taxon>
        <taxon>Lophotrochozoa</taxon>
        <taxon>Mollusca</taxon>
        <taxon>Cephalopoda</taxon>
        <taxon>Coleoidea</taxon>
        <taxon>Octopodiformes</taxon>
        <taxon>Octopoda</taxon>
        <taxon>Incirrata</taxon>
        <taxon>Octopodidae</taxon>
        <taxon>Octopus</taxon>
    </lineage>
</organism>
<evidence type="ECO:0000256" key="5">
    <source>
        <dbReference type="ARBA" id="ARBA00022833"/>
    </source>
</evidence>
<keyword evidence="2" id="KW-0812">Transmembrane</keyword>
<evidence type="ECO:0000256" key="11">
    <source>
        <dbReference type="ARBA" id="ARBA00043231"/>
    </source>
</evidence>
<gene>
    <name evidence="13" type="primary">LOC115218856</name>
</gene>
<keyword evidence="12" id="KW-1185">Reference proteome</keyword>
<keyword evidence="4" id="KW-0863">Zinc-finger</keyword>
<evidence type="ECO:0000313" key="13">
    <source>
        <dbReference type="RefSeq" id="XP_029644666.1"/>
    </source>
</evidence>
<dbReference type="InterPro" id="IPR011016">
    <property type="entry name" value="Znf_RING-CH"/>
</dbReference>
<dbReference type="GO" id="GO:0016020">
    <property type="term" value="C:membrane"/>
    <property type="evidence" value="ECO:0007669"/>
    <property type="project" value="UniProtKB-SubCell"/>
</dbReference>
<evidence type="ECO:0000256" key="9">
    <source>
        <dbReference type="ARBA" id="ARBA00043044"/>
    </source>
</evidence>
<dbReference type="SUPFAM" id="SSF57850">
    <property type="entry name" value="RING/U-box"/>
    <property type="match status" value="1"/>
</dbReference>
<evidence type="ECO:0000256" key="10">
    <source>
        <dbReference type="ARBA" id="ARBA00043185"/>
    </source>
</evidence>
<comment type="subcellular location">
    <subcellularLocation>
        <location evidence="1">Membrane</location>
        <topology evidence="1">Multi-pass membrane protein</topology>
    </subcellularLocation>
</comment>
<dbReference type="InterPro" id="IPR013083">
    <property type="entry name" value="Znf_RING/FYVE/PHD"/>
</dbReference>
<dbReference type="Proteomes" id="UP000515154">
    <property type="component" value="Linkage group LG14"/>
</dbReference>
<dbReference type="PANTHER" id="PTHR46283">
    <property type="entry name" value="E3 UBIQUITIN-PROTEIN LIGASE MARCH5"/>
    <property type="match status" value="1"/>
</dbReference>
<evidence type="ECO:0000256" key="3">
    <source>
        <dbReference type="ARBA" id="ARBA00022723"/>
    </source>
</evidence>
<evidence type="ECO:0000256" key="2">
    <source>
        <dbReference type="ARBA" id="ARBA00022692"/>
    </source>
</evidence>
<accession>A0A6P7T450</accession>
<proteinExistence type="predicted"/>
<sequence length="300" mass="33812">MITSCDYSSFLGRTCYICYNTDIQGQNGWLKPCRCSGSTKWVHNTCLQRWIDGQQLEDLSTKVRCPQCNTEFTIVYPSPGRLVYIMDMTDKVIYKMCPFLAGGIFIGSVYWMAVTYGAVTVMQVLGHKEGLNVMERADPLFLLFGLPAIPLTLICGKLVRWEDYVLRLWRKHSSRLPLINYLFKDECYRDTSMVEGRTDQTNPMSATRVMCGALILPTIATSVGKIAFSSVQSNFQRTLLGGVAFIIIKGFLKIYLRQQLYIQQLSRIVKDFNEDDVSPSSSVSPSMATSMASTATSDHQ</sequence>
<evidence type="ECO:0000256" key="8">
    <source>
        <dbReference type="ARBA" id="ARBA00040151"/>
    </source>
</evidence>
<dbReference type="RefSeq" id="XP_029644666.1">
    <property type="nucleotide sequence ID" value="XM_029788806.2"/>
</dbReference>
<dbReference type="CDD" id="cd16701">
    <property type="entry name" value="RING_CH-C4HC3_MARCH5"/>
    <property type="match status" value="1"/>
</dbReference>
<reference evidence="13" key="1">
    <citation type="submission" date="2025-08" db="UniProtKB">
        <authorList>
            <consortium name="RefSeq"/>
        </authorList>
    </citation>
    <scope>IDENTIFICATION</scope>
</reference>
<evidence type="ECO:0000256" key="7">
    <source>
        <dbReference type="ARBA" id="ARBA00023136"/>
    </source>
</evidence>
<evidence type="ECO:0000256" key="6">
    <source>
        <dbReference type="ARBA" id="ARBA00022989"/>
    </source>
</evidence>
<dbReference type="AlphaFoldDB" id="A0A6P7T450"/>
<protein>
    <recommendedName>
        <fullName evidence="8">E3 ubiquitin-protein ligase MARCHF5</fullName>
    </recommendedName>
    <alternativeName>
        <fullName evidence="10">Membrane-associated RING finger protein 5</fullName>
    </alternativeName>
    <alternativeName>
        <fullName evidence="9">Membrane-associated RING-CH protein V</fullName>
    </alternativeName>
    <alternativeName>
        <fullName evidence="11">RING-type E3 ubiquitin transferase MARCHF5</fullName>
    </alternativeName>
</protein>
<dbReference type="Pfam" id="PF12906">
    <property type="entry name" value="RINGv"/>
    <property type="match status" value="1"/>
</dbReference>
<keyword evidence="6" id="KW-1133">Transmembrane helix</keyword>
<evidence type="ECO:0000313" key="12">
    <source>
        <dbReference type="Proteomes" id="UP000515154"/>
    </source>
</evidence>
<dbReference type="GO" id="GO:0008270">
    <property type="term" value="F:zinc ion binding"/>
    <property type="evidence" value="ECO:0007669"/>
    <property type="project" value="UniProtKB-KW"/>
</dbReference>
<evidence type="ECO:0000256" key="1">
    <source>
        <dbReference type="ARBA" id="ARBA00004141"/>
    </source>
</evidence>
<evidence type="ECO:0000256" key="4">
    <source>
        <dbReference type="ARBA" id="ARBA00022771"/>
    </source>
</evidence>
<name>A0A6P7T450_9MOLL</name>